<proteinExistence type="inferred from homology"/>
<dbReference type="PIRSF" id="PIRSF017082">
    <property type="entry name" value="YflP"/>
    <property type="match status" value="1"/>
</dbReference>
<dbReference type="Pfam" id="PF03401">
    <property type="entry name" value="TctC"/>
    <property type="match status" value="1"/>
</dbReference>
<dbReference type="PANTHER" id="PTHR42928">
    <property type="entry name" value="TRICARBOXYLATE-BINDING PROTEIN"/>
    <property type="match status" value="1"/>
</dbReference>
<dbReference type="CDD" id="cd07012">
    <property type="entry name" value="PBP2_Bug_TTT"/>
    <property type="match status" value="1"/>
</dbReference>
<keyword evidence="4" id="KW-1185">Reference proteome</keyword>
<dbReference type="SUPFAM" id="SSF53850">
    <property type="entry name" value="Periplasmic binding protein-like II"/>
    <property type="match status" value="1"/>
</dbReference>
<comment type="similarity">
    <text evidence="1">Belongs to the UPF0065 (bug) family.</text>
</comment>
<dbReference type="RefSeq" id="WP_114827932.1">
    <property type="nucleotide sequence ID" value="NZ_QQTO01000019.1"/>
</dbReference>
<dbReference type="InterPro" id="IPR005064">
    <property type="entry name" value="BUG"/>
</dbReference>
<evidence type="ECO:0000256" key="1">
    <source>
        <dbReference type="ARBA" id="ARBA00006987"/>
    </source>
</evidence>
<keyword evidence="2" id="KW-0732">Signal</keyword>
<evidence type="ECO:0000313" key="4">
    <source>
        <dbReference type="Proteomes" id="UP000255207"/>
    </source>
</evidence>
<comment type="caution">
    <text evidence="3">The sequence shown here is derived from an EMBL/GenBank/DDBJ whole genome shotgun (WGS) entry which is preliminary data.</text>
</comment>
<evidence type="ECO:0000256" key="2">
    <source>
        <dbReference type="SAM" id="SignalP"/>
    </source>
</evidence>
<reference evidence="4" key="1">
    <citation type="submission" date="2018-07" db="EMBL/GenBank/DDBJ databases">
        <authorList>
            <person name="Safronova V.I."/>
            <person name="Chirak E.R."/>
            <person name="Sazanova A.L."/>
        </authorList>
    </citation>
    <scope>NUCLEOTIDE SEQUENCE [LARGE SCALE GENOMIC DNA]</scope>
    <source>
        <strain evidence="4">RCAM04685</strain>
    </source>
</reference>
<dbReference type="EMBL" id="QQTP01000001">
    <property type="protein sequence ID" value="RDJ29820.1"/>
    <property type="molecule type" value="Genomic_DNA"/>
</dbReference>
<evidence type="ECO:0000313" key="3">
    <source>
        <dbReference type="EMBL" id="RDJ29820.1"/>
    </source>
</evidence>
<protein>
    <submittedName>
        <fullName evidence="3">Tripartite tricarboxylate transporter substrate binding protein</fullName>
    </submittedName>
</protein>
<feature type="signal peptide" evidence="2">
    <location>
        <begin position="1"/>
        <end position="22"/>
    </location>
</feature>
<name>A0A370LD98_9HYPH</name>
<dbReference type="Gene3D" id="3.40.190.10">
    <property type="entry name" value="Periplasmic binding protein-like II"/>
    <property type="match status" value="1"/>
</dbReference>
<dbReference type="InterPro" id="IPR042100">
    <property type="entry name" value="Bug_dom1"/>
</dbReference>
<dbReference type="PANTHER" id="PTHR42928:SF5">
    <property type="entry name" value="BLR1237 PROTEIN"/>
    <property type="match status" value="1"/>
</dbReference>
<accession>A0A370LD98</accession>
<feature type="chain" id="PRO_5030068632" evidence="2">
    <location>
        <begin position="23"/>
        <end position="324"/>
    </location>
</feature>
<dbReference type="Proteomes" id="UP000255207">
    <property type="component" value="Unassembled WGS sequence"/>
</dbReference>
<sequence>MRRLLTGLVASAVLALSVPVSAQEFPNKPVRIIVPFLPGAGNDILGRLTAEHLSPRLGQPVTVENRAGAGSQIGVDYVAKSPPDGYTLLWAASDGVSVLPAVKDNMPYKVPEDFTFVSRIVELPFALVVSAKLPIKSVADLLAYAKANPGKLRYGTSGVGGVPHMGTVLMEKRAGIKLSHIPYRGVAAVVNDLLGGHVDIGFVTPPTIKPHAASTDKIRIIATTGTKRHALFPDVPTLVEAGIPDAVITAWYGLLAPAKLPAPVLDRLTKDLRATLADPLVQQRLDQLGYTLSPLEGAPFRDFVVNDLKTWTALAKSENIKVEE</sequence>
<dbReference type="OrthoDB" id="7243230at2"/>
<dbReference type="AlphaFoldDB" id="A0A370LD98"/>
<gene>
    <name evidence="3" type="ORF">DWE98_04645</name>
</gene>
<dbReference type="Gene3D" id="3.40.190.150">
    <property type="entry name" value="Bordetella uptake gene, domain 1"/>
    <property type="match status" value="1"/>
</dbReference>
<organism evidence="3 4">
    <name type="scientific">Bosea caraganae</name>
    <dbReference type="NCBI Taxonomy" id="2763117"/>
    <lineage>
        <taxon>Bacteria</taxon>
        <taxon>Pseudomonadati</taxon>
        <taxon>Pseudomonadota</taxon>
        <taxon>Alphaproteobacteria</taxon>
        <taxon>Hyphomicrobiales</taxon>
        <taxon>Boseaceae</taxon>
        <taxon>Bosea</taxon>
    </lineage>
</organism>